<evidence type="ECO:0008006" key="3">
    <source>
        <dbReference type="Google" id="ProtNLM"/>
    </source>
</evidence>
<dbReference type="EMBL" id="QJRX01000013">
    <property type="protein sequence ID" value="PYC19688.1"/>
    <property type="molecule type" value="Genomic_DNA"/>
</dbReference>
<protein>
    <recommendedName>
        <fullName evidence="3">Pyridoxamine 5'-phosphate oxidase putative domain-containing protein</fullName>
    </recommendedName>
</protein>
<comment type="caution">
    <text evidence="1">The sequence shown here is derived from an EMBL/GenBank/DDBJ whole genome shotgun (WGS) entry which is preliminary data.</text>
</comment>
<name>A0A2V4KH87_AQUAC</name>
<evidence type="ECO:0000313" key="1">
    <source>
        <dbReference type="EMBL" id="PYC19688.1"/>
    </source>
</evidence>
<reference evidence="1 2" key="1">
    <citation type="submission" date="2018-06" db="EMBL/GenBank/DDBJ databases">
        <title>Pseudomonas diversity within urban Lake Michigan freshwaters.</title>
        <authorList>
            <person name="Batrich M."/>
            <person name="Hatzopoulos T."/>
            <person name="Putonti C."/>
        </authorList>
    </citation>
    <scope>NUCLEOTIDE SEQUENCE [LARGE SCALE GENOMIC DNA]</scope>
    <source>
        <strain evidence="1 2">MB-090714</strain>
    </source>
</reference>
<dbReference type="Proteomes" id="UP000248146">
    <property type="component" value="Unassembled WGS sequence"/>
</dbReference>
<dbReference type="OrthoDB" id="334393at2"/>
<evidence type="ECO:0000313" key="2">
    <source>
        <dbReference type="Proteomes" id="UP000248146"/>
    </source>
</evidence>
<dbReference type="InterPro" id="IPR012349">
    <property type="entry name" value="Split_barrel_FMN-bd"/>
</dbReference>
<dbReference type="RefSeq" id="WP_110684061.1">
    <property type="nucleotide sequence ID" value="NZ_QJRX01000013.1"/>
</dbReference>
<dbReference type="AlphaFoldDB" id="A0A2V4KH87"/>
<dbReference type="Gene3D" id="2.30.110.10">
    <property type="entry name" value="Electron Transport, Fmn-binding Protein, Chain A"/>
    <property type="match status" value="1"/>
</dbReference>
<sequence>MDALSLDEELADFISQGALIRLASATATGVPDLCFGLACFVDPARQRLRVAFDERQAGAVLQLAVQGGRAALVFSDPVSHRTVQIKTRDARLGGVAGSELAEIARRVSLANRRLDLIGFGDPFASTLNGYEPERLVFLHCGIHALFDQTPGPNAGKALAGAP</sequence>
<organism evidence="1 2">
    <name type="scientific">Aquipseudomonas alcaligenes</name>
    <name type="common">Pseudomonas alcaligenes</name>
    <dbReference type="NCBI Taxonomy" id="43263"/>
    <lineage>
        <taxon>Bacteria</taxon>
        <taxon>Pseudomonadati</taxon>
        <taxon>Pseudomonadota</taxon>
        <taxon>Gammaproteobacteria</taxon>
        <taxon>Pseudomonadales</taxon>
        <taxon>Pseudomonadaceae</taxon>
        <taxon>Aquipseudomonas</taxon>
    </lineage>
</organism>
<accession>A0A2V4KH87</accession>
<gene>
    <name evidence="1" type="ORF">DMO17_19060</name>
</gene>
<proteinExistence type="predicted"/>